<keyword evidence="6 19" id="KW-0479">Metal-binding</keyword>
<feature type="active site" description="Proton donor" evidence="18">
    <location>
        <position position="475"/>
    </location>
</feature>
<organism evidence="23 24">
    <name type="scientific">Toxocara canis</name>
    <name type="common">Canine roundworm</name>
    <dbReference type="NCBI Taxonomy" id="6265"/>
    <lineage>
        <taxon>Eukaryota</taxon>
        <taxon>Metazoa</taxon>
        <taxon>Ecdysozoa</taxon>
        <taxon>Nematoda</taxon>
        <taxon>Chromadorea</taxon>
        <taxon>Rhabditida</taxon>
        <taxon>Spirurina</taxon>
        <taxon>Ascaridomorpha</taxon>
        <taxon>Ascaridoidea</taxon>
        <taxon>Toxocaridae</taxon>
        <taxon>Toxocara</taxon>
    </lineage>
</organism>
<evidence type="ECO:0000256" key="7">
    <source>
        <dbReference type="ARBA" id="ARBA00022801"/>
    </source>
</evidence>
<dbReference type="AlphaFoldDB" id="A0A0B2W3V3"/>
<feature type="active site" description="Proton donor" evidence="18">
    <location>
        <position position="234"/>
    </location>
</feature>
<feature type="transmembrane region" description="Helical" evidence="22">
    <location>
        <begin position="39"/>
        <end position="59"/>
    </location>
</feature>
<dbReference type="GO" id="GO:0005789">
    <property type="term" value="C:endoplasmic reticulum membrane"/>
    <property type="evidence" value="ECO:0007669"/>
    <property type="project" value="UniProtKB-SubCell"/>
</dbReference>
<evidence type="ECO:0000256" key="15">
    <source>
        <dbReference type="ARBA" id="ARBA00047669"/>
    </source>
</evidence>
<evidence type="ECO:0000256" key="14">
    <source>
        <dbReference type="ARBA" id="ARBA00023295"/>
    </source>
</evidence>
<dbReference type="GO" id="GO:0005509">
    <property type="term" value="F:calcium ion binding"/>
    <property type="evidence" value="ECO:0007669"/>
    <property type="project" value="InterPro"/>
</dbReference>
<evidence type="ECO:0000256" key="4">
    <source>
        <dbReference type="ARBA" id="ARBA00007658"/>
    </source>
</evidence>
<keyword evidence="10" id="KW-0735">Signal-anchor</keyword>
<evidence type="ECO:0000256" key="19">
    <source>
        <dbReference type="PIRSR" id="PIRSR601382-2"/>
    </source>
</evidence>
<dbReference type="OrthoDB" id="8118055at2759"/>
<keyword evidence="13 20" id="KW-1015">Disulfide bond</keyword>
<evidence type="ECO:0000256" key="10">
    <source>
        <dbReference type="ARBA" id="ARBA00022968"/>
    </source>
</evidence>
<keyword evidence="9 19" id="KW-0106">Calcium</keyword>
<keyword evidence="12 22" id="KW-0472">Membrane</keyword>
<feature type="active site" evidence="18">
    <location>
        <position position="503"/>
    </location>
</feature>
<evidence type="ECO:0000256" key="20">
    <source>
        <dbReference type="PIRSR" id="PIRSR601382-3"/>
    </source>
</evidence>
<comment type="catalytic activity">
    <reaction evidence="15">
        <text>N(4)-(alpha-D-Man-(1-&gt;2)-alpha-D-Man-(1-&gt;2)-alpha-D-Man-(1-&gt;3)-[alpha-D-Man-(1-&gt;3)-[alpha-D-Man-(1-&gt;2)-alpha-D-Man-(1-&gt;6)]-alpha-D-Man-(1-&gt;6)]-beta-D-Man-(1-&gt;4)-beta-D-GlcNAc-(1-&gt;4)-beta-D-GlcNAc)-L-asparaginyl-[protein] (N-glucan mannose isomer 8A1,2,3B1,3) + 3 H2O = N(4)-(alpha-D-Man-(1-&gt;3)-[alpha-D-Man-(1-&gt;3)-[alpha-D-Man-(1-&gt;6)]-alpha-D-Man-(1-&gt;6)]-beta-D-Man-(1-&gt;4)-beta-D-GlcNAc-(1-&gt;4)-beta-D-GlcNAc)-L-asparaginyl-[protein] (N-glucan mannose isomer 5A1,2) + 3 beta-D-mannose</text>
        <dbReference type="Rhea" id="RHEA:56028"/>
        <dbReference type="Rhea" id="RHEA-COMP:14358"/>
        <dbReference type="Rhea" id="RHEA-COMP:14367"/>
        <dbReference type="ChEBI" id="CHEBI:15377"/>
        <dbReference type="ChEBI" id="CHEBI:28563"/>
        <dbReference type="ChEBI" id="CHEBI:59087"/>
        <dbReference type="ChEBI" id="CHEBI:60628"/>
        <dbReference type="EC" id="3.2.1.113"/>
    </reaction>
</comment>
<dbReference type="Gene3D" id="1.50.10.10">
    <property type="match status" value="1"/>
</dbReference>
<dbReference type="InterPro" id="IPR001382">
    <property type="entry name" value="Glyco_hydro_47"/>
</dbReference>
<evidence type="ECO:0000256" key="2">
    <source>
        <dbReference type="ARBA" id="ARBA00004648"/>
    </source>
</evidence>
<dbReference type="PANTHER" id="PTHR11742:SF55">
    <property type="entry name" value="ENDOPLASMIC RETICULUM MANNOSYL-OLIGOSACCHARIDE 1,2-ALPHA-MANNOSIDASE"/>
    <property type="match status" value="1"/>
</dbReference>
<dbReference type="InterPro" id="IPR050749">
    <property type="entry name" value="Glycosyl_Hydrolase_47"/>
</dbReference>
<dbReference type="InterPro" id="IPR036026">
    <property type="entry name" value="Seven-hairpin_glycosidases"/>
</dbReference>
<evidence type="ECO:0000256" key="11">
    <source>
        <dbReference type="ARBA" id="ARBA00022989"/>
    </source>
</evidence>
<comment type="pathway">
    <text evidence="3">Protein modification; protein glycosylation.</text>
</comment>
<sequence length="600" mass="67840">MRVLRHSTSEGQLPFVVQRASPPRSTFRILRLWRSMPRFLRNVFVIILVIVTIGLVYNISAIRSSQQSSFSDLLGRQVNRPNQVAIPPAAQVFDDLSQNANNAIADFDQVDDAKQRLIDANAAQNNAAPAAAPRRANLLPPTYPRFKGPQNERQREVVDAFKHAWNGYKKHAWGHDSLKPISKGYSEWFGTGLTIVDSLDTMVIMGLDDEFEEARTWVSENLTFDKPVFVNFFEMTIRMLGGLLSAFHLTDDKLFVDKATDLCNRLTGAYTSASPIPYSDVNLQSGSSKQPSWGGESSLSEVTTVQLEFRDLSRVINNSTFEDLAFGTSKHIHNIGCEKYDGLCGMFINPKTGQFRHKPTITMGARSDSYYEYLLKQWLQTGKSIDWLRDDYNKSMMAMEKHLVRQSEPNKLTFVGEILPGGAYSPKMDHLACFVAGSLALGAMNGFPKSHLELAKKIGEGCQRMYQTPTGLWPEIIHFSQEKDVKDDIVIKPLDAHCLLRPEAIEAWFYLYRATGDKIYQEWGWNALQALNKHAKVADGYSSVVSVKRIPVSYMDMMESFFLSETLKYLYLLLADDQSEIPLDKFVFNSEGHPLPVYDH</sequence>
<keyword evidence="8" id="KW-0256">Endoplasmic reticulum</keyword>
<comment type="catalytic activity">
    <reaction evidence="16">
        <text>N(4)-(alpha-D-Man-(1-&gt;2)-alpha-D-Man-(1-&gt;2)-alpha-D-Man-(1-&gt;3)-[alpha-D-Man-(1-&gt;2)-alpha-D-Man-(1-&gt;3)-[alpha-D-Man-(1-&gt;2)-alpha-D-Man-(1-&gt;6)]-alpha-D-Man-(1-&gt;6)]-beta-D-Man-(1-&gt;4)-beta-D-GlcNAc-(1-&gt;4)-beta-D-GlcNAc)-L-asparaginyl-[protein] (N-glucan mannose isomer 9A1,2,3B1,2,3) + 4 H2O = N(4)-(alpha-D-Man-(1-&gt;3)-[alpha-D-Man-(1-&gt;3)-[alpha-D-Man-(1-&gt;6)]-alpha-D-Man-(1-&gt;6)]-beta-D-Man-(1-&gt;4)-beta-D-GlcNAc-(1-&gt;4)-beta-D-GlcNAc)-L-asparaginyl-[protein] (N-glucan mannose isomer 5A1,2) + 4 beta-D-mannose</text>
        <dbReference type="Rhea" id="RHEA:56008"/>
        <dbReference type="Rhea" id="RHEA-COMP:14356"/>
        <dbReference type="Rhea" id="RHEA-COMP:14367"/>
        <dbReference type="ChEBI" id="CHEBI:15377"/>
        <dbReference type="ChEBI" id="CHEBI:28563"/>
        <dbReference type="ChEBI" id="CHEBI:59087"/>
        <dbReference type="ChEBI" id="CHEBI:139493"/>
        <dbReference type="EC" id="3.2.1.113"/>
    </reaction>
</comment>
<evidence type="ECO:0000256" key="16">
    <source>
        <dbReference type="ARBA" id="ARBA00048605"/>
    </source>
</evidence>
<gene>
    <name evidence="23" type="primary">Man1b1</name>
    <name evidence="23" type="ORF">Tcan_13583</name>
</gene>
<feature type="binding site" evidence="19">
    <location>
        <position position="590"/>
    </location>
    <ligand>
        <name>Ca(2+)</name>
        <dbReference type="ChEBI" id="CHEBI:29108"/>
    </ligand>
</feature>
<evidence type="ECO:0000256" key="12">
    <source>
        <dbReference type="ARBA" id="ARBA00023136"/>
    </source>
</evidence>
<evidence type="ECO:0000313" key="23">
    <source>
        <dbReference type="EMBL" id="KHN88354.1"/>
    </source>
</evidence>
<evidence type="ECO:0000256" key="5">
    <source>
        <dbReference type="ARBA" id="ARBA00022692"/>
    </source>
</evidence>
<comment type="cofactor">
    <cofactor evidence="1 19">
        <name>Ca(2+)</name>
        <dbReference type="ChEBI" id="CHEBI:29108"/>
    </cofactor>
</comment>
<feature type="disulfide bond" evidence="20">
    <location>
        <begin position="433"/>
        <end position="462"/>
    </location>
</feature>
<evidence type="ECO:0000256" key="1">
    <source>
        <dbReference type="ARBA" id="ARBA00001913"/>
    </source>
</evidence>
<dbReference type="SUPFAM" id="SSF48225">
    <property type="entry name" value="Seven-hairpin glycosidases"/>
    <property type="match status" value="1"/>
</dbReference>
<evidence type="ECO:0000256" key="21">
    <source>
        <dbReference type="RuleBase" id="RU361193"/>
    </source>
</evidence>
<evidence type="ECO:0000256" key="8">
    <source>
        <dbReference type="ARBA" id="ARBA00022824"/>
    </source>
</evidence>
<comment type="similarity">
    <text evidence="4 21">Belongs to the glycosyl hydrolase 47 family.</text>
</comment>
<evidence type="ECO:0000256" key="9">
    <source>
        <dbReference type="ARBA" id="ARBA00022837"/>
    </source>
</evidence>
<proteinExistence type="inferred from homology"/>
<name>A0A0B2W3V3_TOXCA</name>
<dbReference type="EMBL" id="JPKZ01000252">
    <property type="protein sequence ID" value="KHN88354.1"/>
    <property type="molecule type" value="Genomic_DNA"/>
</dbReference>
<dbReference type="OMA" id="AAFKHSW"/>
<dbReference type="InterPro" id="IPR012341">
    <property type="entry name" value="6hp_glycosidase-like_sf"/>
</dbReference>
<evidence type="ECO:0000256" key="3">
    <source>
        <dbReference type="ARBA" id="ARBA00004922"/>
    </source>
</evidence>
<dbReference type="PRINTS" id="PR00747">
    <property type="entry name" value="GLYHDRLASE47"/>
</dbReference>
<dbReference type="GO" id="GO:0010498">
    <property type="term" value="P:proteasomal protein catabolic process"/>
    <property type="evidence" value="ECO:0007669"/>
    <property type="project" value="UniProtKB-ARBA"/>
</dbReference>
<evidence type="ECO:0000256" key="13">
    <source>
        <dbReference type="ARBA" id="ARBA00023157"/>
    </source>
</evidence>
<comment type="caution">
    <text evidence="23">The sequence shown here is derived from an EMBL/GenBank/DDBJ whole genome shotgun (WGS) entry which is preliminary data.</text>
</comment>
<dbReference type="PANTHER" id="PTHR11742">
    <property type="entry name" value="MANNOSYL-OLIGOSACCHARIDE ALPHA-1,2-MANNOSIDASE-RELATED"/>
    <property type="match status" value="1"/>
</dbReference>
<dbReference type="Pfam" id="PF01532">
    <property type="entry name" value="Glyco_hydro_47"/>
    <property type="match status" value="1"/>
</dbReference>
<feature type="active site" evidence="18">
    <location>
        <position position="368"/>
    </location>
</feature>
<evidence type="ECO:0000256" key="18">
    <source>
        <dbReference type="PIRSR" id="PIRSR601382-1"/>
    </source>
</evidence>
<dbReference type="GO" id="GO:0004571">
    <property type="term" value="F:mannosyl-oligosaccharide 1,2-alpha-mannosidase activity"/>
    <property type="evidence" value="ECO:0007669"/>
    <property type="project" value="UniProtKB-EC"/>
</dbReference>
<keyword evidence="24" id="KW-1185">Reference proteome</keyword>
<evidence type="ECO:0000256" key="6">
    <source>
        <dbReference type="ARBA" id="ARBA00022723"/>
    </source>
</evidence>
<keyword evidence="7 21" id="KW-0378">Hydrolase</keyword>
<evidence type="ECO:0000256" key="17">
    <source>
        <dbReference type="ARBA" id="ARBA00053655"/>
    </source>
</evidence>
<keyword evidence="11 22" id="KW-1133">Transmembrane helix</keyword>
<dbReference type="GO" id="GO:0034976">
    <property type="term" value="P:response to endoplasmic reticulum stress"/>
    <property type="evidence" value="ECO:0007669"/>
    <property type="project" value="UniProtKB-ARBA"/>
</dbReference>
<dbReference type="STRING" id="6265.A0A0B2W3V3"/>
<comment type="function">
    <text evidence="17">Involved in glycoprotein quality control targeting of misfolded glycoproteins for degradation. It primarily trims a single alpha-1,2-linked mannose residue from Man(9)GlcNAc(2) to produce Man(8)GlcNAc(2), but at high enzyme concentrations, as found in the ER quality control compartment (ERQC), it further trims the carbohydrates to Man(5-6)GlcNAc(2).</text>
</comment>
<dbReference type="EC" id="3.2.1.-" evidence="21"/>
<dbReference type="Proteomes" id="UP000031036">
    <property type="component" value="Unassembled WGS sequence"/>
</dbReference>
<accession>A0A0B2W3V3</accession>
<keyword evidence="14 21" id="KW-0326">Glycosidase</keyword>
<evidence type="ECO:0000313" key="24">
    <source>
        <dbReference type="Proteomes" id="UP000031036"/>
    </source>
</evidence>
<dbReference type="GO" id="GO:0005975">
    <property type="term" value="P:carbohydrate metabolic process"/>
    <property type="evidence" value="ECO:0007669"/>
    <property type="project" value="InterPro"/>
</dbReference>
<reference evidence="23 24" key="1">
    <citation type="submission" date="2014-11" db="EMBL/GenBank/DDBJ databases">
        <title>Genetic blueprint of the zoonotic pathogen Toxocara canis.</title>
        <authorList>
            <person name="Zhu X.-Q."/>
            <person name="Korhonen P.K."/>
            <person name="Cai H."/>
            <person name="Young N.D."/>
            <person name="Nejsum P."/>
            <person name="von Samson-Himmelstjerna G."/>
            <person name="Boag P.R."/>
            <person name="Tan P."/>
            <person name="Li Q."/>
            <person name="Min J."/>
            <person name="Yang Y."/>
            <person name="Wang X."/>
            <person name="Fang X."/>
            <person name="Hall R.S."/>
            <person name="Hofmann A."/>
            <person name="Sternberg P.W."/>
            <person name="Jex A.R."/>
            <person name="Gasser R.B."/>
        </authorList>
    </citation>
    <scope>NUCLEOTIDE SEQUENCE [LARGE SCALE GENOMIC DNA]</scope>
    <source>
        <strain evidence="23">PN_DK_2014</strain>
    </source>
</reference>
<comment type="subcellular location">
    <subcellularLocation>
        <location evidence="2">Endoplasmic reticulum membrane</location>
        <topology evidence="2">Single-pass type II membrane protein</topology>
    </subcellularLocation>
</comment>
<evidence type="ECO:0000256" key="22">
    <source>
        <dbReference type="SAM" id="Phobius"/>
    </source>
</evidence>
<protein>
    <recommendedName>
        <fullName evidence="21">alpha-1,2-Mannosidase</fullName>
        <ecNumber evidence="21">3.2.1.-</ecNumber>
    </recommendedName>
</protein>
<dbReference type="FunFam" id="1.50.10.10:FF:000010">
    <property type="entry name" value="alpha-1,2-Mannosidase"/>
    <property type="match status" value="1"/>
</dbReference>
<keyword evidence="5 22" id="KW-0812">Transmembrane</keyword>